<keyword evidence="2" id="KW-1185">Reference proteome</keyword>
<dbReference type="Proteomes" id="UP000018144">
    <property type="component" value="Unassembled WGS sequence"/>
</dbReference>
<accession>U4L7H7</accession>
<gene>
    <name evidence="1" type="ORF">PCON_08394</name>
</gene>
<name>U4L7H7_PYROM</name>
<proteinExistence type="predicted"/>
<dbReference type="OrthoDB" id="5423652at2759"/>
<evidence type="ECO:0000313" key="1">
    <source>
        <dbReference type="EMBL" id="CCX08801.1"/>
    </source>
</evidence>
<sequence length="130" mass="14172">MPFSGFEIAAVVLGDFAIVKEWHRVDKLDDRITIISKDLGDFKGDVNKSIGELKEAIARGFGGTNTNIAAMEAKFETKLAAMETKLMTETMVTKWQVHLFGGASALNYVEEHLSQSKRAVKVPAGAASQK</sequence>
<organism evidence="1 2">
    <name type="scientific">Pyronema omphalodes (strain CBS 100304)</name>
    <name type="common">Pyronema confluens</name>
    <dbReference type="NCBI Taxonomy" id="1076935"/>
    <lineage>
        <taxon>Eukaryota</taxon>
        <taxon>Fungi</taxon>
        <taxon>Dikarya</taxon>
        <taxon>Ascomycota</taxon>
        <taxon>Pezizomycotina</taxon>
        <taxon>Pezizomycetes</taxon>
        <taxon>Pezizales</taxon>
        <taxon>Pyronemataceae</taxon>
        <taxon>Pyronema</taxon>
    </lineage>
</organism>
<dbReference type="AlphaFoldDB" id="U4L7H7"/>
<reference evidence="1 2" key="1">
    <citation type="journal article" date="2013" name="PLoS Genet.">
        <title>The genome and development-dependent transcriptomes of Pyronema confluens: a window into fungal evolution.</title>
        <authorList>
            <person name="Traeger S."/>
            <person name="Altegoer F."/>
            <person name="Freitag M."/>
            <person name="Gabaldon T."/>
            <person name="Kempken F."/>
            <person name="Kumar A."/>
            <person name="Marcet-Houben M."/>
            <person name="Poggeler S."/>
            <person name="Stajich J.E."/>
            <person name="Nowrousian M."/>
        </authorList>
    </citation>
    <scope>NUCLEOTIDE SEQUENCE [LARGE SCALE GENOMIC DNA]</scope>
    <source>
        <strain evidence="2">CBS 100304</strain>
        <tissue evidence="1">Vegetative mycelium</tissue>
    </source>
</reference>
<evidence type="ECO:0000313" key="2">
    <source>
        <dbReference type="Proteomes" id="UP000018144"/>
    </source>
</evidence>
<protein>
    <submittedName>
        <fullName evidence="1">Uncharacterized protein</fullName>
    </submittedName>
</protein>
<dbReference type="EMBL" id="HF935432">
    <property type="protein sequence ID" value="CCX08801.1"/>
    <property type="molecule type" value="Genomic_DNA"/>
</dbReference>